<dbReference type="InterPro" id="IPR001087">
    <property type="entry name" value="GDSL"/>
</dbReference>
<dbReference type="Gene3D" id="3.40.50.1110">
    <property type="entry name" value="SGNH hydrolase"/>
    <property type="match status" value="1"/>
</dbReference>
<name>A0A063YCP7_9BACT</name>
<evidence type="ECO:0000313" key="2">
    <source>
        <dbReference type="Proteomes" id="UP000294882"/>
    </source>
</evidence>
<protein>
    <submittedName>
        <fullName evidence="1">GDSL-like lipase/acylhydrolase family protein</fullName>
    </submittedName>
</protein>
<gene>
    <name evidence="1" type="ORF">JN03_0543</name>
</gene>
<accession>A0A063YCP7</accession>
<dbReference type="SUPFAM" id="SSF52266">
    <property type="entry name" value="SGNH hydrolase"/>
    <property type="match status" value="1"/>
</dbReference>
<dbReference type="Proteomes" id="UP000294882">
    <property type="component" value="Unassembled WGS sequence"/>
</dbReference>
<reference evidence="1 2" key="1">
    <citation type="submission" date="2019-03" db="EMBL/GenBank/DDBJ databases">
        <title>Genomic Encyclopedia of Archaeal and Bacterial Type Strains, Phase II (KMG-II): from individual species to whole genera.</title>
        <authorList>
            <person name="Goeker M."/>
        </authorList>
    </citation>
    <scope>NUCLEOTIDE SEQUENCE [LARGE SCALE GENOMIC DNA]</scope>
    <source>
        <strain evidence="1 2">ATCC 25591</strain>
    </source>
</reference>
<comment type="caution">
    <text evidence="1">The sequence shown here is derived from an EMBL/GenBank/DDBJ whole genome shotgun (WGS) entry which is preliminary data.</text>
</comment>
<dbReference type="AlphaFoldDB" id="A0A063YCP7"/>
<dbReference type="GO" id="GO:0016788">
    <property type="term" value="F:hydrolase activity, acting on ester bonds"/>
    <property type="evidence" value="ECO:0007669"/>
    <property type="project" value="InterPro"/>
</dbReference>
<organism evidence="1 2">
    <name type="scientific">Metamycoplasma hyosynoviae</name>
    <dbReference type="NCBI Taxonomy" id="29559"/>
    <lineage>
        <taxon>Bacteria</taxon>
        <taxon>Bacillati</taxon>
        <taxon>Mycoplasmatota</taxon>
        <taxon>Mycoplasmoidales</taxon>
        <taxon>Metamycoplasmataceae</taxon>
        <taxon>Metamycoplasma</taxon>
    </lineage>
</organism>
<dbReference type="InterPro" id="IPR036514">
    <property type="entry name" value="SGNH_hydro_sf"/>
</dbReference>
<proteinExistence type="predicted"/>
<dbReference type="RefSeq" id="WP_036440275.1">
    <property type="nucleotide sequence ID" value="NZ_JFKL01000011.1"/>
</dbReference>
<dbReference type="EMBL" id="SOCH01000005">
    <property type="protein sequence ID" value="TDU96670.1"/>
    <property type="molecule type" value="Genomic_DNA"/>
</dbReference>
<sequence length="727" mass="86552">MDEKLNLLVIGDSIGQGYNSKVGCGTAGSKKSNDSFYQGYSYGDYLIEYIREFLVSKQTGNLNINEIWNSINYNNLSLIGAVIKDYDSLLNLTYNEDFFSLLNINKKLHNMANIKFDESIYWYKDFQKNNLKEAYKNYCIYLQAEIKKATCILFSLGGNEFQGSFPFNSFRKLVLETNVYKQKKIYDSFMEEIDKLLAKTEKEYVDFILKVKKFNPTANMLLVNYIIPFLPFLTSYQNYLSKSNPIIFKDIVYVVLDKFNSFMQRVSSQTNTDFVDVYDKKVWIKNMSTLYENIVDTHPTEKGYREIARKIFLKLISNNYLYFLRPGRWLTKIKYGKEIFLVDETKSNIITTIKKFEFPLHKSNKIINAFRCWNEETKQVNNPYFELITHEFPKLIEKDNEKNNGSKEEINYSNLYSYTFENILYSVKFLPKDSKLFEYIKSLLVNKETMKSFLTSVLNSDHIESIILAIEKIDFKKEKFSWIKIIEKVFKNNEQNLYSLFTEIFTKNPLFVKTIKELFALFITDLKANKPIKLHNWVANDIFYKLSFEIGFKEIFIKLINEFWKHLINLRNYQTFFEFIKSFIIANRGLVQDFVSKILDYLLSYSEKEKDNVSKFILDILKISEHTMTYKEWNRVDKIINLLISNLNDMKFRENFIDILINAFTKIDIWKEVDFTKTTIKKKYAKLIVKLFFKKIIKKPFSKENRKIYKLLFSLWRLKVVNFIKTH</sequence>
<keyword evidence="1" id="KW-0378">Hydrolase</keyword>
<dbReference type="Pfam" id="PF00657">
    <property type="entry name" value="Lipase_GDSL"/>
    <property type="match status" value="1"/>
</dbReference>
<evidence type="ECO:0000313" key="1">
    <source>
        <dbReference type="EMBL" id="TDU96670.1"/>
    </source>
</evidence>